<accession>X1SPV4</accession>
<proteinExistence type="predicted"/>
<feature type="non-terminal residue" evidence="1">
    <location>
        <position position="1"/>
    </location>
</feature>
<name>X1SPV4_9ZZZZ</name>
<evidence type="ECO:0000313" key="1">
    <source>
        <dbReference type="EMBL" id="GAI81171.1"/>
    </source>
</evidence>
<dbReference type="AlphaFoldDB" id="X1SPV4"/>
<protein>
    <submittedName>
        <fullName evidence="1">Uncharacterized protein</fullName>
    </submittedName>
</protein>
<sequence length="57" mass="6451">DTIHRGSIAFYRKYVSECNLSYPWYCVHSLLPSAEKEISEKSSVNMAANTSQKGHLC</sequence>
<gene>
    <name evidence="1" type="ORF">S12H4_26274</name>
</gene>
<dbReference type="EMBL" id="BARW01014889">
    <property type="protein sequence ID" value="GAI81171.1"/>
    <property type="molecule type" value="Genomic_DNA"/>
</dbReference>
<reference evidence="1" key="1">
    <citation type="journal article" date="2014" name="Front. Microbiol.">
        <title>High frequency of phylogenetically diverse reductive dehalogenase-homologous genes in deep subseafloor sedimentary metagenomes.</title>
        <authorList>
            <person name="Kawai M."/>
            <person name="Futagami T."/>
            <person name="Toyoda A."/>
            <person name="Takaki Y."/>
            <person name="Nishi S."/>
            <person name="Hori S."/>
            <person name="Arai W."/>
            <person name="Tsubouchi T."/>
            <person name="Morono Y."/>
            <person name="Uchiyama I."/>
            <person name="Ito T."/>
            <person name="Fujiyama A."/>
            <person name="Inagaki F."/>
            <person name="Takami H."/>
        </authorList>
    </citation>
    <scope>NUCLEOTIDE SEQUENCE</scope>
    <source>
        <strain evidence="1">Expedition CK06-06</strain>
    </source>
</reference>
<comment type="caution">
    <text evidence="1">The sequence shown here is derived from an EMBL/GenBank/DDBJ whole genome shotgun (WGS) entry which is preliminary data.</text>
</comment>
<organism evidence="1">
    <name type="scientific">marine sediment metagenome</name>
    <dbReference type="NCBI Taxonomy" id="412755"/>
    <lineage>
        <taxon>unclassified sequences</taxon>
        <taxon>metagenomes</taxon>
        <taxon>ecological metagenomes</taxon>
    </lineage>
</organism>